<evidence type="ECO:0000313" key="1">
    <source>
        <dbReference type="EMBL" id="RRK34521.1"/>
    </source>
</evidence>
<comment type="caution">
    <text evidence="1">The sequence shown here is derived from an EMBL/GenBank/DDBJ whole genome shotgun (WGS) entry which is preliminary data.</text>
</comment>
<protein>
    <submittedName>
        <fullName evidence="1">Uncharacterized protein</fullName>
    </submittedName>
</protein>
<keyword evidence="2" id="KW-1185">Reference proteome</keyword>
<name>A0A3R8KYF4_9FIRM</name>
<evidence type="ECO:0000313" key="2">
    <source>
        <dbReference type="Proteomes" id="UP000274920"/>
    </source>
</evidence>
<accession>A0A3R8KYF4</accession>
<reference evidence="1" key="1">
    <citation type="submission" date="2018-10" db="EMBL/GenBank/DDBJ databases">
        <title>Schaedlerella arabinophila gen. nov. sp. nov., isolated from the mouse intestinal tract and comparative analysis with the genome of the closely related altered Schaedler flora strain ASF502.</title>
        <authorList>
            <person name="Miyake S."/>
            <person name="Soh M."/>
            <person name="Seedorf H."/>
        </authorList>
    </citation>
    <scope>NUCLEOTIDE SEQUENCE [LARGE SCALE GENOMIC DNA]</scope>
    <source>
        <strain evidence="1">DSM 106076</strain>
    </source>
</reference>
<dbReference type="EMBL" id="RHJS01000002">
    <property type="protein sequence ID" value="RRK34521.1"/>
    <property type="molecule type" value="Genomic_DNA"/>
</dbReference>
<gene>
    <name evidence="1" type="ORF">EBB54_26675</name>
</gene>
<proteinExistence type="predicted"/>
<organism evidence="1 2">
    <name type="scientific">Schaedlerella arabinosiphila</name>
    <dbReference type="NCBI Taxonomy" id="2044587"/>
    <lineage>
        <taxon>Bacteria</taxon>
        <taxon>Bacillati</taxon>
        <taxon>Bacillota</taxon>
        <taxon>Clostridia</taxon>
        <taxon>Lachnospirales</taxon>
        <taxon>Lachnospiraceae</taxon>
        <taxon>Schaedlerella</taxon>
    </lineage>
</organism>
<dbReference type="Proteomes" id="UP000274920">
    <property type="component" value="Unassembled WGS sequence"/>
</dbReference>
<sequence length="67" mass="7423">MPGPVGTFRQQCVEEVPGAKQAGRMCVSTRAESMSASPEKVTKYALFINERRKGRKKHEKSAKEAGR</sequence>
<dbReference type="AlphaFoldDB" id="A0A3R8KYF4"/>